<gene>
    <name evidence="2" type="ORF">ACFO5R_18920</name>
</gene>
<evidence type="ECO:0000313" key="2">
    <source>
        <dbReference type="EMBL" id="MFC4544005.1"/>
    </source>
</evidence>
<name>A0ABD5PTX4_9EURY</name>
<dbReference type="RefSeq" id="WP_250141972.1">
    <property type="nucleotide sequence ID" value="NZ_JALIQP010000005.1"/>
</dbReference>
<keyword evidence="3" id="KW-1185">Reference proteome</keyword>
<dbReference type="Proteomes" id="UP001595898">
    <property type="component" value="Unassembled WGS sequence"/>
</dbReference>
<organism evidence="2 3">
    <name type="scientific">Halosolutus amylolyticus</name>
    <dbReference type="NCBI Taxonomy" id="2932267"/>
    <lineage>
        <taxon>Archaea</taxon>
        <taxon>Methanobacteriati</taxon>
        <taxon>Methanobacteriota</taxon>
        <taxon>Stenosarchaea group</taxon>
        <taxon>Halobacteria</taxon>
        <taxon>Halobacteriales</taxon>
        <taxon>Natrialbaceae</taxon>
        <taxon>Halosolutus</taxon>
    </lineage>
</organism>
<sequence length="191" mass="22268">MRVVDILVVSVFGVWFGLTVINSTNRGSTVLARILGPMNTLVPKWNFFSPHPGQYDYHLFYRDRRVDDSVTDWKQIELFDRSGRKTQCIWNPEIYRTKLIFDIVVNLGTNVKNENIDAIRLEGTERECGDGGLQTIELGSNELSVYYLTLLNYVTERPHSEIDTETQFMVMQHSRAMDRHEPHFVSRFHNL</sequence>
<keyword evidence="1" id="KW-1133">Transmembrane helix</keyword>
<reference evidence="2 3" key="1">
    <citation type="journal article" date="2019" name="Int. J. Syst. Evol. Microbiol.">
        <title>The Global Catalogue of Microorganisms (GCM) 10K type strain sequencing project: providing services to taxonomists for standard genome sequencing and annotation.</title>
        <authorList>
            <consortium name="The Broad Institute Genomics Platform"/>
            <consortium name="The Broad Institute Genome Sequencing Center for Infectious Disease"/>
            <person name="Wu L."/>
            <person name="Ma J."/>
        </authorList>
    </citation>
    <scope>NUCLEOTIDE SEQUENCE [LARGE SCALE GENOMIC DNA]</scope>
    <source>
        <strain evidence="2 3">WLHS5</strain>
    </source>
</reference>
<protein>
    <submittedName>
        <fullName evidence="2">Uncharacterized protein</fullName>
    </submittedName>
</protein>
<keyword evidence="1" id="KW-0812">Transmembrane</keyword>
<feature type="transmembrane region" description="Helical" evidence="1">
    <location>
        <begin position="6"/>
        <end position="24"/>
    </location>
</feature>
<dbReference type="AlphaFoldDB" id="A0ABD5PTX4"/>
<accession>A0ABD5PTX4</accession>
<dbReference type="EMBL" id="JBHSFA010000009">
    <property type="protein sequence ID" value="MFC4544005.1"/>
    <property type="molecule type" value="Genomic_DNA"/>
</dbReference>
<comment type="caution">
    <text evidence="2">The sequence shown here is derived from an EMBL/GenBank/DDBJ whole genome shotgun (WGS) entry which is preliminary data.</text>
</comment>
<keyword evidence="1" id="KW-0472">Membrane</keyword>
<proteinExistence type="predicted"/>
<evidence type="ECO:0000313" key="3">
    <source>
        <dbReference type="Proteomes" id="UP001595898"/>
    </source>
</evidence>
<evidence type="ECO:0000256" key="1">
    <source>
        <dbReference type="SAM" id="Phobius"/>
    </source>
</evidence>